<dbReference type="Proteomes" id="UP001060215">
    <property type="component" value="Chromosome 9"/>
</dbReference>
<keyword evidence="1" id="KW-0378">Hydrolase</keyword>
<name>A0ACC0GMV6_9ERIC</name>
<keyword evidence="2" id="KW-1185">Reference proteome</keyword>
<accession>A0ACC0GMV6</accession>
<keyword evidence="1" id="KW-0645">Protease</keyword>
<dbReference type="EMBL" id="CM045766">
    <property type="protein sequence ID" value="KAI8002425.1"/>
    <property type="molecule type" value="Genomic_DNA"/>
</dbReference>
<proteinExistence type="predicted"/>
<gene>
    <name evidence="1" type="ORF">LOK49_LG08G02032</name>
</gene>
<comment type="caution">
    <text evidence="1">The sequence shown here is derived from an EMBL/GenBank/DDBJ whole genome shotgun (WGS) entry which is preliminary data.</text>
</comment>
<organism evidence="1 2">
    <name type="scientific">Camellia lanceoleosa</name>
    <dbReference type="NCBI Taxonomy" id="1840588"/>
    <lineage>
        <taxon>Eukaryota</taxon>
        <taxon>Viridiplantae</taxon>
        <taxon>Streptophyta</taxon>
        <taxon>Embryophyta</taxon>
        <taxon>Tracheophyta</taxon>
        <taxon>Spermatophyta</taxon>
        <taxon>Magnoliopsida</taxon>
        <taxon>eudicotyledons</taxon>
        <taxon>Gunneridae</taxon>
        <taxon>Pentapetalae</taxon>
        <taxon>asterids</taxon>
        <taxon>Ericales</taxon>
        <taxon>Theaceae</taxon>
        <taxon>Camellia</taxon>
    </lineage>
</organism>
<evidence type="ECO:0000313" key="1">
    <source>
        <dbReference type="EMBL" id="KAI8002425.1"/>
    </source>
</evidence>
<sequence>MDDKVNETLSSVKVEKEAVGGSSSHASLEIGGENKNNMNEGFNGGDHPEQKPPPAKVNSEHLERGDAELLHTSGSSKYLPSENVDELKSGKADEMDTRSHGSHAGKQNIHHGTNCGPTNENQVLATLGSVVSNLKSKGMDTNVETGPECKAALQEVNQLVEQRLVTNGKELKTMFSAAELKIDTDFLYFLADAAVIAFQYGNPDTLCSPLVEAKTNGQDLVDAYAKYVKDYFLGKFGGHPCISFVHKPPTAIALASGSCNLFSSPSSDSIVIQLFLT</sequence>
<protein>
    <submittedName>
        <fullName evidence="1">Serine protease EDA2</fullName>
    </submittedName>
</protein>
<evidence type="ECO:0000313" key="2">
    <source>
        <dbReference type="Proteomes" id="UP001060215"/>
    </source>
</evidence>
<reference evidence="1 2" key="1">
    <citation type="journal article" date="2022" name="Plant J.">
        <title>Chromosome-level genome of Camellia lanceoleosa provides a valuable resource for understanding genome evolution and self-incompatibility.</title>
        <authorList>
            <person name="Gong W."/>
            <person name="Xiao S."/>
            <person name="Wang L."/>
            <person name="Liao Z."/>
            <person name="Chang Y."/>
            <person name="Mo W."/>
            <person name="Hu G."/>
            <person name="Li W."/>
            <person name="Zhao G."/>
            <person name="Zhu H."/>
            <person name="Hu X."/>
            <person name="Ji K."/>
            <person name="Xiang X."/>
            <person name="Song Q."/>
            <person name="Yuan D."/>
            <person name="Jin S."/>
            <person name="Zhang L."/>
        </authorList>
    </citation>
    <scope>NUCLEOTIDE SEQUENCE [LARGE SCALE GENOMIC DNA]</scope>
    <source>
        <strain evidence="1">SQ_2022a</strain>
    </source>
</reference>